<organism evidence="4">
    <name type="scientific">Schizophyllum commune (strain H4-8 / FGSC 9210)</name>
    <name type="common">Split gill fungus</name>
    <dbReference type="NCBI Taxonomy" id="578458"/>
    <lineage>
        <taxon>Eukaryota</taxon>
        <taxon>Fungi</taxon>
        <taxon>Dikarya</taxon>
        <taxon>Basidiomycota</taxon>
        <taxon>Agaricomycotina</taxon>
        <taxon>Agaricomycetes</taxon>
        <taxon>Agaricomycetidae</taxon>
        <taxon>Agaricales</taxon>
        <taxon>Schizophyllaceae</taxon>
        <taxon>Schizophyllum</taxon>
    </lineage>
</organism>
<dbReference type="STRING" id="578458.D8QA69"/>
<reference evidence="3 4" key="1">
    <citation type="journal article" date="2010" name="Nat. Biotechnol.">
        <title>Genome sequence of the model mushroom Schizophyllum commune.</title>
        <authorList>
            <person name="Ohm R.A."/>
            <person name="de Jong J.F."/>
            <person name="Lugones L.G."/>
            <person name="Aerts A."/>
            <person name="Kothe E."/>
            <person name="Stajich J.E."/>
            <person name="de Vries R.P."/>
            <person name="Record E."/>
            <person name="Levasseur A."/>
            <person name="Baker S.E."/>
            <person name="Bartholomew K.A."/>
            <person name="Coutinho P.M."/>
            <person name="Erdmann S."/>
            <person name="Fowler T.J."/>
            <person name="Gathman A.C."/>
            <person name="Lombard V."/>
            <person name="Henrissat B."/>
            <person name="Knabe N."/>
            <person name="Kuees U."/>
            <person name="Lilly W.W."/>
            <person name="Lindquist E."/>
            <person name="Lucas S."/>
            <person name="Magnuson J.K."/>
            <person name="Piumi F."/>
            <person name="Raudaskoski M."/>
            <person name="Salamov A."/>
            <person name="Schmutz J."/>
            <person name="Schwarze F.W.M.R."/>
            <person name="vanKuyk P.A."/>
            <person name="Horton J.S."/>
            <person name="Grigoriev I.V."/>
            <person name="Woesten H.A.B."/>
        </authorList>
    </citation>
    <scope>NUCLEOTIDE SEQUENCE [LARGE SCALE GENOMIC DNA]</scope>
    <source>
        <strain evidence="4">H4-8 / FGSC 9210</strain>
    </source>
</reference>
<sequence>MSNNSIKNYFKPKPKENGDPKKLRGSHPYSRSSSPPSPASPQESPPPPQRRYGDARSRRKEIADDTLEALEAGCYSLDGRTYALKDAVKRSEQGTRYYQPDCALASWEISSPPSGSGRQTEVTLAEISTLEGARLLISQTDARVGILNFASATKPGGGFLSGASAQEESIARSSTLYPTLLTAEAQRFYRLHKKRDTEGYYTHAMIYSPSILVFRTDDGRWLPPYEVDILTSPAVNAGVVRQKNNGRVSDDDIEGDIGMAMRERMGRLLFLFEQEGVRDIVLGSFGTGVFKNNVQMVAGIWVDLLFEETARFRNSFDRVAFAILGTPTIEDFKLVFTARGVPF</sequence>
<accession>D8QA69</accession>
<name>D8QA69_SCHCM</name>
<protein>
    <recommendedName>
        <fullName evidence="2">Microbial-type PARG catalytic domain-containing protein</fullName>
    </recommendedName>
</protein>
<keyword evidence="4" id="KW-1185">Reference proteome</keyword>
<dbReference type="InterPro" id="IPR012664">
    <property type="entry name" value="CHP02452"/>
</dbReference>
<dbReference type="EMBL" id="GL377308">
    <property type="protein sequence ID" value="EFI95783.1"/>
    <property type="molecule type" value="Genomic_DNA"/>
</dbReference>
<feature type="domain" description="Microbial-type PARG catalytic" evidence="2">
    <location>
        <begin position="63"/>
        <end position="215"/>
    </location>
</feature>
<evidence type="ECO:0000259" key="2">
    <source>
        <dbReference type="Pfam" id="PF10021"/>
    </source>
</evidence>
<dbReference type="GeneID" id="9592430"/>
<gene>
    <name evidence="3" type="ORF">SCHCODRAFT_77827</name>
</gene>
<dbReference type="OMA" id="FYTLHNR"/>
<dbReference type="AlphaFoldDB" id="D8QA69"/>
<dbReference type="eggNOG" id="ENOG502S5V1">
    <property type="taxonomic scope" value="Eukaryota"/>
</dbReference>
<dbReference type="Gene3D" id="3.40.220.10">
    <property type="entry name" value="Leucine Aminopeptidase, subunit E, domain 1"/>
    <property type="match status" value="1"/>
</dbReference>
<feature type="compositionally biased region" description="Basic and acidic residues" evidence="1">
    <location>
        <begin position="13"/>
        <end position="22"/>
    </location>
</feature>
<dbReference type="OrthoDB" id="9985428at2759"/>
<dbReference type="VEuPathDB" id="FungiDB:SCHCODRAFT_02702754"/>
<dbReference type="InParanoid" id="D8QA69"/>
<proteinExistence type="predicted"/>
<dbReference type="InterPro" id="IPR019261">
    <property type="entry name" value="PARG_cat_microbial"/>
</dbReference>
<feature type="region of interest" description="Disordered" evidence="1">
    <location>
        <begin position="1"/>
        <end position="59"/>
    </location>
</feature>
<evidence type="ECO:0000313" key="3">
    <source>
        <dbReference type="EMBL" id="EFI95783.1"/>
    </source>
</evidence>
<dbReference type="PANTHER" id="PTHR35596:SF1">
    <property type="entry name" value="MICROBIAL-TYPE PARG CATALYTIC DOMAIN-CONTAINING PROTEIN"/>
    <property type="match status" value="1"/>
</dbReference>
<dbReference type="NCBIfam" id="TIGR02452">
    <property type="entry name" value="TIGR02452 family protein"/>
    <property type="match status" value="1"/>
</dbReference>
<evidence type="ECO:0000256" key="1">
    <source>
        <dbReference type="SAM" id="MobiDB-lite"/>
    </source>
</evidence>
<evidence type="ECO:0000313" key="4">
    <source>
        <dbReference type="Proteomes" id="UP000007431"/>
    </source>
</evidence>
<dbReference type="RefSeq" id="XP_003030686.1">
    <property type="nucleotide sequence ID" value="XM_003030640.1"/>
</dbReference>
<dbReference type="Proteomes" id="UP000007431">
    <property type="component" value="Unassembled WGS sequence"/>
</dbReference>
<dbReference type="Pfam" id="PF10021">
    <property type="entry name" value="PARG_cat_microb"/>
    <property type="match status" value="1"/>
</dbReference>
<dbReference type="KEGG" id="scm:SCHCO_02702754"/>
<dbReference type="PANTHER" id="PTHR35596">
    <property type="entry name" value="DUF2263 DOMAIN-CONTAINING PROTEIN"/>
    <property type="match status" value="1"/>
</dbReference>
<dbReference type="HOGENOM" id="CLU_024412_4_0_1"/>
<dbReference type="SUPFAM" id="SSF52949">
    <property type="entry name" value="Macro domain-like"/>
    <property type="match status" value="1"/>
</dbReference>
<dbReference type="InterPro" id="IPR043472">
    <property type="entry name" value="Macro_dom-like"/>
</dbReference>
<feature type="compositionally biased region" description="Pro residues" evidence="1">
    <location>
        <begin position="35"/>
        <end position="49"/>
    </location>
</feature>